<dbReference type="InterPro" id="IPR047187">
    <property type="entry name" value="SF1_C_Upf1"/>
</dbReference>
<dbReference type="PANTHER" id="PTHR43788:SF8">
    <property type="entry name" value="DNA-BINDING PROTEIN SMUBP-2"/>
    <property type="match status" value="1"/>
</dbReference>
<name>A0A0C3QG66_9AGAM</name>
<keyword evidence="3" id="KW-0378">Hydrolase</keyword>
<dbReference type="AlphaFoldDB" id="A0A0C3QG66"/>
<feature type="domain" description="DNA2/NAM7 helicase helicase" evidence="7">
    <location>
        <begin position="1"/>
        <end position="88"/>
    </location>
</feature>
<evidence type="ECO:0000256" key="6">
    <source>
        <dbReference type="SAM" id="MobiDB-lite"/>
    </source>
</evidence>
<dbReference type="PANTHER" id="PTHR43788">
    <property type="entry name" value="DNA2/NAM7 HELICASE FAMILY MEMBER"/>
    <property type="match status" value="1"/>
</dbReference>
<evidence type="ECO:0000256" key="1">
    <source>
        <dbReference type="ARBA" id="ARBA00007913"/>
    </source>
</evidence>
<dbReference type="Gene3D" id="3.40.50.300">
    <property type="entry name" value="P-loop containing nucleotide triphosphate hydrolases"/>
    <property type="match status" value="2"/>
</dbReference>
<evidence type="ECO:0000259" key="7">
    <source>
        <dbReference type="Pfam" id="PF13086"/>
    </source>
</evidence>
<evidence type="ECO:0000256" key="3">
    <source>
        <dbReference type="ARBA" id="ARBA00022801"/>
    </source>
</evidence>
<dbReference type="Pfam" id="PF13087">
    <property type="entry name" value="AAA_12"/>
    <property type="match status" value="1"/>
</dbReference>
<keyword evidence="10" id="KW-1185">Reference proteome</keyword>
<dbReference type="OrthoDB" id="6730379at2759"/>
<comment type="similarity">
    <text evidence="1">Belongs to the DNA2/NAM7 helicase family.</text>
</comment>
<dbReference type="GO" id="GO:0016787">
    <property type="term" value="F:hydrolase activity"/>
    <property type="evidence" value="ECO:0007669"/>
    <property type="project" value="UniProtKB-KW"/>
</dbReference>
<dbReference type="GO" id="GO:0043139">
    <property type="term" value="F:5'-3' DNA helicase activity"/>
    <property type="evidence" value="ECO:0007669"/>
    <property type="project" value="TreeGrafter"/>
</dbReference>
<dbReference type="InterPro" id="IPR027417">
    <property type="entry name" value="P-loop_NTPase"/>
</dbReference>
<dbReference type="Proteomes" id="UP000054248">
    <property type="component" value="Unassembled WGS sequence"/>
</dbReference>
<reference evidence="10" key="2">
    <citation type="submission" date="2015-01" db="EMBL/GenBank/DDBJ databases">
        <title>Evolutionary Origins and Diversification of the Mycorrhizal Mutualists.</title>
        <authorList>
            <consortium name="DOE Joint Genome Institute"/>
            <consortium name="Mycorrhizal Genomics Consortium"/>
            <person name="Kohler A."/>
            <person name="Kuo A."/>
            <person name="Nagy L.G."/>
            <person name="Floudas D."/>
            <person name="Copeland A."/>
            <person name="Barry K.W."/>
            <person name="Cichocki N."/>
            <person name="Veneault-Fourrey C."/>
            <person name="LaButti K."/>
            <person name="Lindquist E.A."/>
            <person name="Lipzen A."/>
            <person name="Lundell T."/>
            <person name="Morin E."/>
            <person name="Murat C."/>
            <person name="Riley R."/>
            <person name="Ohm R."/>
            <person name="Sun H."/>
            <person name="Tunlid A."/>
            <person name="Henrissat B."/>
            <person name="Grigoriev I.V."/>
            <person name="Hibbett D.S."/>
            <person name="Martin F."/>
        </authorList>
    </citation>
    <scope>NUCLEOTIDE SEQUENCE [LARGE SCALE GENOMIC DNA]</scope>
    <source>
        <strain evidence="10">MUT 4182</strain>
    </source>
</reference>
<feature type="domain" description="DNA2/NAM7 helicase-like C-terminal" evidence="8">
    <location>
        <begin position="187"/>
        <end position="362"/>
    </location>
</feature>
<proteinExistence type="inferred from homology"/>
<gene>
    <name evidence="9" type="ORF">M407DRAFT_26219</name>
</gene>
<feature type="compositionally biased region" description="Low complexity" evidence="6">
    <location>
        <begin position="113"/>
        <end position="125"/>
    </location>
</feature>
<organism evidence="9 10">
    <name type="scientific">Tulasnella calospora MUT 4182</name>
    <dbReference type="NCBI Taxonomy" id="1051891"/>
    <lineage>
        <taxon>Eukaryota</taxon>
        <taxon>Fungi</taxon>
        <taxon>Dikarya</taxon>
        <taxon>Basidiomycota</taxon>
        <taxon>Agaricomycotina</taxon>
        <taxon>Agaricomycetes</taxon>
        <taxon>Cantharellales</taxon>
        <taxon>Tulasnellaceae</taxon>
        <taxon>Tulasnella</taxon>
    </lineage>
</organism>
<dbReference type="InterPro" id="IPR041677">
    <property type="entry name" value="DNA2/NAM7_AAA_11"/>
</dbReference>
<dbReference type="HOGENOM" id="CLU_001666_8_4_1"/>
<keyword evidence="2" id="KW-0547">Nucleotide-binding</keyword>
<reference evidence="9 10" key="1">
    <citation type="submission" date="2014-04" db="EMBL/GenBank/DDBJ databases">
        <authorList>
            <consortium name="DOE Joint Genome Institute"/>
            <person name="Kuo A."/>
            <person name="Girlanda M."/>
            <person name="Perotto S."/>
            <person name="Kohler A."/>
            <person name="Nagy L.G."/>
            <person name="Floudas D."/>
            <person name="Copeland A."/>
            <person name="Barry K.W."/>
            <person name="Cichocki N."/>
            <person name="Veneault-Fourrey C."/>
            <person name="LaButti K."/>
            <person name="Lindquist E.A."/>
            <person name="Lipzen A."/>
            <person name="Lundell T."/>
            <person name="Morin E."/>
            <person name="Murat C."/>
            <person name="Sun H."/>
            <person name="Tunlid A."/>
            <person name="Henrissat B."/>
            <person name="Grigoriev I.V."/>
            <person name="Hibbett D.S."/>
            <person name="Martin F."/>
            <person name="Nordberg H.P."/>
            <person name="Cantor M.N."/>
            <person name="Hua S.X."/>
        </authorList>
    </citation>
    <scope>NUCLEOTIDE SEQUENCE [LARGE SCALE GENOMIC DNA]</scope>
    <source>
        <strain evidence="9 10">MUT 4182</strain>
    </source>
</reference>
<keyword evidence="4" id="KW-0347">Helicase</keyword>
<dbReference type="EMBL" id="KN823062">
    <property type="protein sequence ID" value="KIO24414.1"/>
    <property type="molecule type" value="Genomic_DNA"/>
</dbReference>
<evidence type="ECO:0008006" key="11">
    <source>
        <dbReference type="Google" id="ProtNLM"/>
    </source>
</evidence>
<dbReference type="GO" id="GO:0005524">
    <property type="term" value="F:ATP binding"/>
    <property type="evidence" value="ECO:0007669"/>
    <property type="project" value="UniProtKB-KW"/>
</dbReference>
<evidence type="ECO:0000313" key="9">
    <source>
        <dbReference type="EMBL" id="KIO24414.1"/>
    </source>
</evidence>
<evidence type="ECO:0000256" key="5">
    <source>
        <dbReference type="ARBA" id="ARBA00022840"/>
    </source>
</evidence>
<accession>A0A0C3QG66</accession>
<dbReference type="InterPro" id="IPR050534">
    <property type="entry name" value="Coronavir_polyprotein_1ab"/>
</dbReference>
<sequence length="391" mass="43542">MWDEVKELRKEYRKREGVVVKSVMNRARVVLATCHSSGGRQLINTQFDVLVIDEATQAMEAVCWVPIFKSKKLILAGDPMQLPPTILSTDKEKQKTAGKATITSASKDKKASFSKSKSKASQPSKPLEPKNDPPKSSQEEDTDGLSADEAMRDDPQPLLQPITLRATTLRPPESLETTLFDRLEGMMHATICEFPSETLYASRLTCHESVAGHLLRDLPGVNNDPDFMDVVSLPLVFFDTAGCEYFERLEANEEGGGGDEGSRRNENEAMVVKQWVEKLVEAGVQPNQIALITPYQAQVAHLVSLLRPSMPELEIGTVDGMQGREKEAVILSLREVGFLKEKRRLNVAMTRPRRHLCVVGDSSTVSSGSAYLKKWMRWLEENADLRFGGLE</sequence>
<protein>
    <recommendedName>
        <fullName evidence="11">DNA2/NAM7 helicase-like C-terminal domain-containing protein</fullName>
    </recommendedName>
</protein>
<feature type="region of interest" description="Disordered" evidence="6">
    <location>
        <begin position="80"/>
        <end position="156"/>
    </location>
</feature>
<evidence type="ECO:0000313" key="10">
    <source>
        <dbReference type="Proteomes" id="UP000054248"/>
    </source>
</evidence>
<dbReference type="Pfam" id="PF13086">
    <property type="entry name" value="AAA_11"/>
    <property type="match status" value="1"/>
</dbReference>
<keyword evidence="5" id="KW-0067">ATP-binding</keyword>
<evidence type="ECO:0000259" key="8">
    <source>
        <dbReference type="Pfam" id="PF13087"/>
    </source>
</evidence>
<evidence type="ECO:0000256" key="4">
    <source>
        <dbReference type="ARBA" id="ARBA00022806"/>
    </source>
</evidence>
<evidence type="ECO:0000256" key="2">
    <source>
        <dbReference type="ARBA" id="ARBA00022741"/>
    </source>
</evidence>
<dbReference type="InterPro" id="IPR041679">
    <property type="entry name" value="DNA2/NAM7-like_C"/>
</dbReference>
<dbReference type="SUPFAM" id="SSF52540">
    <property type="entry name" value="P-loop containing nucleoside triphosphate hydrolases"/>
    <property type="match status" value="1"/>
</dbReference>
<dbReference type="CDD" id="cd18808">
    <property type="entry name" value="SF1_C_Upf1"/>
    <property type="match status" value="1"/>
</dbReference>